<keyword evidence="1" id="KW-0175">Coiled coil</keyword>
<comment type="caution">
    <text evidence="3">The sequence shown here is derived from an EMBL/GenBank/DDBJ whole genome shotgun (WGS) entry which is preliminary data.</text>
</comment>
<reference evidence="3" key="2">
    <citation type="journal article" date="2023" name="Science">
        <title>Genomic signatures of disease resistance in endangered staghorn corals.</title>
        <authorList>
            <person name="Vollmer S.V."/>
            <person name="Selwyn J.D."/>
            <person name="Despard B.A."/>
            <person name="Roesel C.L."/>
        </authorList>
    </citation>
    <scope>NUCLEOTIDE SEQUENCE</scope>
    <source>
        <strain evidence="3">K2</strain>
    </source>
</reference>
<dbReference type="Proteomes" id="UP001249851">
    <property type="component" value="Unassembled WGS sequence"/>
</dbReference>
<evidence type="ECO:0000313" key="4">
    <source>
        <dbReference type="Proteomes" id="UP001249851"/>
    </source>
</evidence>
<dbReference type="AlphaFoldDB" id="A0AAD9QUL1"/>
<feature type="coiled-coil region" evidence="1">
    <location>
        <begin position="190"/>
        <end position="217"/>
    </location>
</feature>
<keyword evidence="2" id="KW-0472">Membrane</keyword>
<name>A0AAD9QUL1_ACRCE</name>
<proteinExistence type="predicted"/>
<feature type="transmembrane region" description="Helical" evidence="2">
    <location>
        <begin position="158"/>
        <end position="180"/>
    </location>
</feature>
<accession>A0AAD9QUL1</accession>
<keyword evidence="4" id="KW-1185">Reference proteome</keyword>
<evidence type="ECO:0000256" key="1">
    <source>
        <dbReference type="SAM" id="Coils"/>
    </source>
</evidence>
<dbReference type="EMBL" id="JARQWQ010000014">
    <property type="protein sequence ID" value="KAK2567657.1"/>
    <property type="molecule type" value="Genomic_DNA"/>
</dbReference>
<reference evidence="3" key="1">
    <citation type="journal article" date="2023" name="G3 (Bethesda)">
        <title>Whole genome assembly and annotation of the endangered Caribbean coral Acropora cervicornis.</title>
        <authorList>
            <person name="Selwyn J.D."/>
            <person name="Vollmer S.V."/>
        </authorList>
    </citation>
    <scope>NUCLEOTIDE SEQUENCE</scope>
    <source>
        <strain evidence="3">K2</strain>
    </source>
</reference>
<keyword evidence="2" id="KW-1133">Transmembrane helix</keyword>
<keyword evidence="2" id="KW-0812">Transmembrane</keyword>
<evidence type="ECO:0000256" key="2">
    <source>
        <dbReference type="SAM" id="Phobius"/>
    </source>
</evidence>
<protein>
    <submittedName>
        <fullName evidence="3">Uncharacterized protein</fullName>
    </submittedName>
</protein>
<sequence>MQKPVESNHDYVVHLFEMESSGYSNKALKGDDEYFSENWTTSRNLGKAVRVLFHQVATSCARKKPDKPLNEQPKQFNGIPYVLSPAEKKLDKKANCSVKRLTNSHVYVNVVNRQKCLGKWETKGKKSGREEAKSDIPTGLKCVEKQQKRKCCGPRETACLQVLTLLMAAAGLTLVILIIGGKITCLPESLKELKENFTKLKEELDYTRQELARLREGSKHLTEGKTRNITTQANHSSDQENFKLVLNSSEQRLMAVISNVWVQVNKTGRELREETTKLRTAENSSQEEIQRIKRSLTDLRQEVNSREKGINETIHLKLKHNDAMQSLKMLLNSSFQEMKDELGQVWSSLNSSEKDLQAMWIAINTTEQELTLKITNVSRITGPNKALGSNGKGGLRGCKYKVHIGNDTEGSDVVDASLEEPMGSRIIGATCSTNYAQEYNLESNISSTKRRRFICNCKGLKQLFFPVGKEKRECRLHYWLCSMI</sequence>
<organism evidence="3 4">
    <name type="scientific">Acropora cervicornis</name>
    <name type="common">Staghorn coral</name>
    <dbReference type="NCBI Taxonomy" id="6130"/>
    <lineage>
        <taxon>Eukaryota</taxon>
        <taxon>Metazoa</taxon>
        <taxon>Cnidaria</taxon>
        <taxon>Anthozoa</taxon>
        <taxon>Hexacorallia</taxon>
        <taxon>Scleractinia</taxon>
        <taxon>Astrocoeniina</taxon>
        <taxon>Acroporidae</taxon>
        <taxon>Acropora</taxon>
    </lineage>
</organism>
<evidence type="ECO:0000313" key="3">
    <source>
        <dbReference type="EMBL" id="KAK2567657.1"/>
    </source>
</evidence>
<gene>
    <name evidence="3" type="ORF">P5673_008510</name>
</gene>